<comment type="caution">
    <text evidence="1">The sequence shown here is derived from an EMBL/GenBank/DDBJ whole genome shotgun (WGS) entry which is preliminary data.</text>
</comment>
<dbReference type="STRING" id="90241.B0682_01945"/>
<organism evidence="1 2">
    <name type="scientific">Lwoffella lincolnii</name>
    <dbReference type="NCBI Taxonomy" id="90241"/>
    <lineage>
        <taxon>Bacteria</taxon>
        <taxon>Pseudomonadati</taxon>
        <taxon>Pseudomonadota</taxon>
        <taxon>Gammaproteobacteria</taxon>
        <taxon>Moraxellales</taxon>
        <taxon>Moraxellaceae</taxon>
        <taxon>Lwoffella</taxon>
    </lineage>
</organism>
<evidence type="ECO:0000313" key="2">
    <source>
        <dbReference type="Proteomes" id="UP000191094"/>
    </source>
</evidence>
<evidence type="ECO:0000313" key="1">
    <source>
        <dbReference type="EMBL" id="OOS22569.1"/>
    </source>
</evidence>
<dbReference type="OrthoDB" id="3727779at2"/>
<accession>A0A1T0CJY5</accession>
<dbReference type="Pfam" id="PF13279">
    <property type="entry name" value="4HBT_2"/>
    <property type="match status" value="1"/>
</dbReference>
<dbReference type="InterPro" id="IPR029069">
    <property type="entry name" value="HotDog_dom_sf"/>
</dbReference>
<dbReference type="AlphaFoldDB" id="A0A1T0CJY5"/>
<dbReference type="PANTHER" id="PTHR12475">
    <property type="match status" value="1"/>
</dbReference>
<dbReference type="Proteomes" id="UP000191094">
    <property type="component" value="Unassembled WGS sequence"/>
</dbReference>
<reference evidence="1 2" key="1">
    <citation type="submission" date="2017-02" db="EMBL/GenBank/DDBJ databases">
        <title>Draft genome sequence of Moraxella lincolnii CCUG 9405T type strain.</title>
        <authorList>
            <person name="Salva-Serra F."/>
            <person name="Engstrom-Jakobsson H."/>
            <person name="Thorell K."/>
            <person name="Jaen-Luchoro D."/>
            <person name="Gonzales-Siles L."/>
            <person name="Karlsson R."/>
            <person name="Yazdan S."/>
            <person name="Boulund F."/>
            <person name="Johnning A."/>
            <person name="Engstrand L."/>
            <person name="Kristiansson E."/>
            <person name="Moore E."/>
        </authorList>
    </citation>
    <scope>NUCLEOTIDE SEQUENCE [LARGE SCALE GENOMIC DNA]</scope>
    <source>
        <strain evidence="1 2">CCUG 9405</strain>
    </source>
</reference>
<dbReference type="CDD" id="cd00586">
    <property type="entry name" value="4HBT"/>
    <property type="match status" value="1"/>
</dbReference>
<proteinExistence type="predicted"/>
<sequence>MYPIIRLGKTIFDAVKDTKGGTSLSITDTGRIEFTSSPTDMDNFFEMNNGRIITLFDLGRTDFAIRTGLGKRLLTKRWGLVVAGSSVQYRKRVFVFEPVTITTKVSAFDDKWIYIEQTMWVKDTPTSSALLRTGVTKKGRVIPTKTVFDAMGLGDIDMPPTGYVKTWIEAEAKRPWPPKE</sequence>
<gene>
    <name evidence="1" type="ORF">B0682_01945</name>
</gene>
<protein>
    <submittedName>
        <fullName evidence="1">Thioeseterase</fullName>
    </submittedName>
</protein>
<dbReference type="PANTHER" id="PTHR12475:SF4">
    <property type="entry name" value="PROTEIN THEM6"/>
    <property type="match status" value="1"/>
</dbReference>
<name>A0A1T0CJY5_9GAMM</name>
<dbReference type="SUPFAM" id="SSF54637">
    <property type="entry name" value="Thioesterase/thiol ester dehydrase-isomerase"/>
    <property type="match status" value="1"/>
</dbReference>
<dbReference type="InterPro" id="IPR051490">
    <property type="entry name" value="THEM6_lcsJ_thioesterase"/>
</dbReference>
<dbReference type="Gene3D" id="3.10.129.10">
    <property type="entry name" value="Hotdog Thioesterase"/>
    <property type="match status" value="1"/>
</dbReference>
<dbReference type="EMBL" id="MUYT01000002">
    <property type="protein sequence ID" value="OOS22569.1"/>
    <property type="molecule type" value="Genomic_DNA"/>
</dbReference>
<keyword evidence="2" id="KW-1185">Reference proteome</keyword>
<dbReference type="RefSeq" id="WP_078306420.1">
    <property type="nucleotide sequence ID" value="NZ_MUYT01000002.1"/>
</dbReference>